<dbReference type="InterPro" id="IPR038371">
    <property type="entry name" value="Cu_polyphenol_OxRdtase_sf"/>
</dbReference>
<dbReference type="Proteomes" id="UP000282106">
    <property type="component" value="Unassembled WGS sequence"/>
</dbReference>
<keyword evidence="4" id="KW-0479">Metal-binding</keyword>
<dbReference type="GO" id="GO:0005507">
    <property type="term" value="F:copper ion binding"/>
    <property type="evidence" value="ECO:0007669"/>
    <property type="project" value="TreeGrafter"/>
</dbReference>
<comment type="catalytic activity">
    <reaction evidence="1">
        <text>inosine + phosphate = alpha-D-ribose 1-phosphate + hypoxanthine</text>
        <dbReference type="Rhea" id="RHEA:27646"/>
        <dbReference type="ChEBI" id="CHEBI:17368"/>
        <dbReference type="ChEBI" id="CHEBI:17596"/>
        <dbReference type="ChEBI" id="CHEBI:43474"/>
        <dbReference type="ChEBI" id="CHEBI:57720"/>
        <dbReference type="EC" id="2.4.2.1"/>
    </reaction>
    <physiologicalReaction direction="left-to-right" evidence="1">
        <dbReference type="Rhea" id="RHEA:27647"/>
    </physiologicalReaction>
</comment>
<evidence type="ECO:0000313" key="12">
    <source>
        <dbReference type="Proteomes" id="UP000282106"/>
    </source>
</evidence>
<dbReference type="GO" id="GO:0016787">
    <property type="term" value="F:hydrolase activity"/>
    <property type="evidence" value="ECO:0007669"/>
    <property type="project" value="UniProtKB-KW"/>
</dbReference>
<evidence type="ECO:0000256" key="9">
    <source>
        <dbReference type="ARBA" id="ARBA00049893"/>
    </source>
</evidence>
<dbReference type="GO" id="GO:0017061">
    <property type="term" value="F:S-methyl-5-thioadenosine phosphorylase activity"/>
    <property type="evidence" value="ECO:0007669"/>
    <property type="project" value="UniProtKB-EC"/>
</dbReference>
<comment type="similarity">
    <text evidence="2 10">Belongs to the purine nucleoside phosphorylase YfiH/LACC1 family.</text>
</comment>
<evidence type="ECO:0000256" key="10">
    <source>
        <dbReference type="RuleBase" id="RU361274"/>
    </source>
</evidence>
<dbReference type="FunCoup" id="A0A3N0VP98">
    <property type="interactions" value="422"/>
</dbReference>
<dbReference type="InterPro" id="IPR003730">
    <property type="entry name" value="Cu_polyphenol_OxRdtase"/>
</dbReference>
<evidence type="ECO:0000256" key="1">
    <source>
        <dbReference type="ARBA" id="ARBA00000553"/>
    </source>
</evidence>
<evidence type="ECO:0000256" key="3">
    <source>
        <dbReference type="ARBA" id="ARBA00022679"/>
    </source>
</evidence>
<dbReference type="PANTHER" id="PTHR30616">
    <property type="entry name" value="UNCHARACTERIZED PROTEIN YFIH"/>
    <property type="match status" value="1"/>
</dbReference>
<keyword evidence="12" id="KW-1185">Reference proteome</keyword>
<accession>A0A3N0VP98</accession>
<dbReference type="EMBL" id="RJVO01000001">
    <property type="protein sequence ID" value="ROH93798.1"/>
    <property type="molecule type" value="Genomic_DNA"/>
</dbReference>
<comment type="catalytic activity">
    <reaction evidence="8">
        <text>adenosine + phosphate = alpha-D-ribose 1-phosphate + adenine</text>
        <dbReference type="Rhea" id="RHEA:27642"/>
        <dbReference type="ChEBI" id="CHEBI:16335"/>
        <dbReference type="ChEBI" id="CHEBI:16708"/>
        <dbReference type="ChEBI" id="CHEBI:43474"/>
        <dbReference type="ChEBI" id="CHEBI:57720"/>
        <dbReference type="EC" id="2.4.2.1"/>
    </reaction>
    <physiologicalReaction direction="left-to-right" evidence="8">
        <dbReference type="Rhea" id="RHEA:27643"/>
    </physiologicalReaction>
</comment>
<name>A0A3N0VP98_9GAMM</name>
<sequence>MELIRPDWPAPSEVQALVSTREGGVSLGPYRSLNLGGHVGDQPAAVVENRRRLLKQALLPREPAWLNQVHGLAVLRLEPCSEAGQSADACWTDAAGVPCAVLSADCLPVLFCSRDGRHVAAAHAGWRGLAQGVLEATVAALPVEPAELLAWLGPAIGPEAFEVGEEVRAAFVAQSAEDAAHFSADGGRWRADLFALARARLRRVGLNAVYGGGICTYSDPTRFFSHRRDGLSGRMVSLIWRQA</sequence>
<reference evidence="11 12" key="1">
    <citation type="submission" date="2018-10" db="EMBL/GenBank/DDBJ databases">
        <authorList>
            <person name="Chen W.-M."/>
        </authorList>
    </citation>
    <scope>NUCLEOTIDE SEQUENCE [LARGE SCALE GENOMIC DNA]</scope>
    <source>
        <strain evidence="11 12">THS-13</strain>
    </source>
</reference>
<evidence type="ECO:0000256" key="4">
    <source>
        <dbReference type="ARBA" id="ARBA00022723"/>
    </source>
</evidence>
<gene>
    <name evidence="11" type="primary">pgeF</name>
    <name evidence="11" type="ORF">ED208_00185</name>
</gene>
<evidence type="ECO:0000256" key="8">
    <source>
        <dbReference type="ARBA" id="ARBA00048968"/>
    </source>
</evidence>
<comment type="catalytic activity">
    <reaction evidence="9">
        <text>S-methyl-5'-thioadenosine + phosphate = 5-(methylsulfanyl)-alpha-D-ribose 1-phosphate + adenine</text>
        <dbReference type="Rhea" id="RHEA:11852"/>
        <dbReference type="ChEBI" id="CHEBI:16708"/>
        <dbReference type="ChEBI" id="CHEBI:17509"/>
        <dbReference type="ChEBI" id="CHEBI:43474"/>
        <dbReference type="ChEBI" id="CHEBI:58533"/>
        <dbReference type="EC" id="2.4.2.28"/>
    </reaction>
    <physiologicalReaction direction="left-to-right" evidence="9">
        <dbReference type="Rhea" id="RHEA:11853"/>
    </physiologicalReaction>
</comment>
<organism evidence="11 12">
    <name type="scientific">Stagnimonas aquatica</name>
    <dbReference type="NCBI Taxonomy" id="2689987"/>
    <lineage>
        <taxon>Bacteria</taxon>
        <taxon>Pseudomonadati</taxon>
        <taxon>Pseudomonadota</taxon>
        <taxon>Gammaproteobacteria</taxon>
        <taxon>Nevskiales</taxon>
        <taxon>Nevskiaceae</taxon>
        <taxon>Stagnimonas</taxon>
    </lineage>
</organism>
<keyword evidence="6" id="KW-0862">Zinc</keyword>
<evidence type="ECO:0000313" key="11">
    <source>
        <dbReference type="EMBL" id="ROH93798.1"/>
    </source>
</evidence>
<dbReference type="InParanoid" id="A0A3N0VP98"/>
<dbReference type="PANTHER" id="PTHR30616:SF2">
    <property type="entry name" value="PURINE NUCLEOSIDE PHOSPHORYLASE LACC1"/>
    <property type="match status" value="1"/>
</dbReference>
<evidence type="ECO:0000256" key="2">
    <source>
        <dbReference type="ARBA" id="ARBA00007353"/>
    </source>
</evidence>
<keyword evidence="5" id="KW-0378">Hydrolase</keyword>
<dbReference type="InterPro" id="IPR011324">
    <property type="entry name" value="Cytotoxic_necrot_fac-like_cat"/>
</dbReference>
<dbReference type="SUPFAM" id="SSF64438">
    <property type="entry name" value="CNF1/YfiH-like putative cysteine hydrolases"/>
    <property type="match status" value="1"/>
</dbReference>
<proteinExistence type="inferred from homology"/>
<dbReference type="Pfam" id="PF02578">
    <property type="entry name" value="Cu-oxidase_4"/>
    <property type="match status" value="1"/>
</dbReference>
<protein>
    <recommendedName>
        <fullName evidence="10">Purine nucleoside phosphorylase</fullName>
    </recommendedName>
</protein>
<keyword evidence="3" id="KW-0808">Transferase</keyword>
<dbReference type="AlphaFoldDB" id="A0A3N0VP98"/>
<evidence type="ECO:0000256" key="7">
    <source>
        <dbReference type="ARBA" id="ARBA00047989"/>
    </source>
</evidence>
<dbReference type="NCBIfam" id="TIGR00726">
    <property type="entry name" value="peptidoglycan editing factor PgeF"/>
    <property type="match status" value="1"/>
</dbReference>
<evidence type="ECO:0000256" key="5">
    <source>
        <dbReference type="ARBA" id="ARBA00022801"/>
    </source>
</evidence>
<comment type="catalytic activity">
    <reaction evidence="7">
        <text>adenosine + H2O + H(+) = inosine + NH4(+)</text>
        <dbReference type="Rhea" id="RHEA:24408"/>
        <dbReference type="ChEBI" id="CHEBI:15377"/>
        <dbReference type="ChEBI" id="CHEBI:15378"/>
        <dbReference type="ChEBI" id="CHEBI:16335"/>
        <dbReference type="ChEBI" id="CHEBI:17596"/>
        <dbReference type="ChEBI" id="CHEBI:28938"/>
        <dbReference type="EC" id="3.5.4.4"/>
    </reaction>
    <physiologicalReaction direction="left-to-right" evidence="7">
        <dbReference type="Rhea" id="RHEA:24409"/>
    </physiologicalReaction>
</comment>
<evidence type="ECO:0000256" key="6">
    <source>
        <dbReference type="ARBA" id="ARBA00022833"/>
    </source>
</evidence>
<dbReference type="CDD" id="cd16833">
    <property type="entry name" value="YfiH"/>
    <property type="match status" value="1"/>
</dbReference>
<dbReference type="Gene3D" id="3.60.140.10">
    <property type="entry name" value="CNF1/YfiH-like putative cysteine hydrolases"/>
    <property type="match status" value="1"/>
</dbReference>
<comment type="caution">
    <text evidence="11">The sequence shown here is derived from an EMBL/GenBank/DDBJ whole genome shotgun (WGS) entry which is preliminary data.</text>
</comment>